<proteinExistence type="predicted"/>
<accession>A0A4Q2M825</accession>
<dbReference type="Proteomes" id="UP000292686">
    <property type="component" value="Unassembled WGS sequence"/>
</dbReference>
<gene>
    <name evidence="1" type="ORF">ESP50_12570</name>
</gene>
<dbReference type="OrthoDB" id="5116616at2"/>
<evidence type="ECO:0000313" key="1">
    <source>
        <dbReference type="EMBL" id="RXZ86121.1"/>
    </source>
</evidence>
<dbReference type="EMBL" id="SDPM01000006">
    <property type="protein sequence ID" value="RXZ86121.1"/>
    <property type="molecule type" value="Genomic_DNA"/>
</dbReference>
<keyword evidence="2" id="KW-1185">Reference proteome</keyword>
<dbReference type="Pfam" id="PF11387">
    <property type="entry name" value="DUF2795"/>
    <property type="match status" value="1"/>
</dbReference>
<sequence>MDYPATPDDLARAARHDGVDDAIVRALSSLPSRSYDGAFHVLHALDAA</sequence>
<organism evidence="1 2">
    <name type="scientific">Agromyces atrinae</name>
    <dbReference type="NCBI Taxonomy" id="592376"/>
    <lineage>
        <taxon>Bacteria</taxon>
        <taxon>Bacillati</taxon>
        <taxon>Actinomycetota</taxon>
        <taxon>Actinomycetes</taxon>
        <taxon>Micrococcales</taxon>
        <taxon>Microbacteriaceae</taxon>
        <taxon>Agromyces</taxon>
    </lineage>
</organism>
<name>A0A4Q2M825_9MICO</name>
<dbReference type="InterPro" id="IPR021527">
    <property type="entry name" value="DUF2795"/>
</dbReference>
<dbReference type="AlphaFoldDB" id="A0A4Q2M825"/>
<protein>
    <submittedName>
        <fullName evidence="1">DUF2795 domain-containing protein</fullName>
    </submittedName>
</protein>
<evidence type="ECO:0000313" key="2">
    <source>
        <dbReference type="Proteomes" id="UP000292686"/>
    </source>
</evidence>
<reference evidence="1 2" key="1">
    <citation type="submission" date="2019-01" db="EMBL/GenBank/DDBJ databases">
        <title>Agromyces.</title>
        <authorList>
            <person name="Li J."/>
        </authorList>
    </citation>
    <scope>NUCLEOTIDE SEQUENCE [LARGE SCALE GENOMIC DNA]</scope>
    <source>
        <strain evidence="1 2">DSM 23870</strain>
    </source>
</reference>
<comment type="caution">
    <text evidence="1">The sequence shown here is derived from an EMBL/GenBank/DDBJ whole genome shotgun (WGS) entry which is preliminary data.</text>
</comment>